<dbReference type="STRING" id="482827.SAMN04488243_10842"/>
<dbReference type="InterPro" id="IPR006683">
    <property type="entry name" value="Thioestr_dom"/>
</dbReference>
<dbReference type="Proteomes" id="UP000199446">
    <property type="component" value="Unassembled WGS sequence"/>
</dbReference>
<sequence length="135" mass="14459">MNQEELSRVFTAPFVNHLGIRLVEAGEGWCLTEMPVGPVHLQQDGFVHAGVQATLADHTAGAAATTLVAPGEAVLTVEFKLNLLRPAQGERLRCRAQVLRGGRTLSVVESEVHTDRLVAKATVTLAIVRSLGREG</sequence>
<evidence type="ECO:0000256" key="3">
    <source>
        <dbReference type="ARBA" id="ARBA00036002"/>
    </source>
</evidence>
<dbReference type="InterPro" id="IPR003736">
    <property type="entry name" value="PAAI_dom"/>
</dbReference>
<evidence type="ECO:0000256" key="4">
    <source>
        <dbReference type="ARBA" id="ARBA00038381"/>
    </source>
</evidence>
<name>A0A1G7FAR4_9DEIN</name>
<comment type="catalytic activity">
    <reaction evidence="2">
        <text>a fatty acyl-CoA + H2O = a fatty acid + CoA + H(+)</text>
        <dbReference type="Rhea" id="RHEA:16781"/>
        <dbReference type="ChEBI" id="CHEBI:15377"/>
        <dbReference type="ChEBI" id="CHEBI:15378"/>
        <dbReference type="ChEBI" id="CHEBI:28868"/>
        <dbReference type="ChEBI" id="CHEBI:57287"/>
        <dbReference type="ChEBI" id="CHEBI:77636"/>
        <dbReference type="EC" id="3.1.2.20"/>
    </reaction>
</comment>
<gene>
    <name evidence="9" type="ORF">SAMN04488243_10842</name>
</gene>
<dbReference type="AlphaFoldDB" id="A0A1G7FAR4"/>
<evidence type="ECO:0000313" key="10">
    <source>
        <dbReference type="Proteomes" id="UP000199446"/>
    </source>
</evidence>
<dbReference type="EMBL" id="FNBC01000008">
    <property type="protein sequence ID" value="SDE73019.1"/>
    <property type="molecule type" value="Genomic_DNA"/>
</dbReference>
<dbReference type="GO" id="GO:0047617">
    <property type="term" value="F:fatty acyl-CoA hydrolase activity"/>
    <property type="evidence" value="ECO:0007669"/>
    <property type="project" value="UniProtKB-EC"/>
</dbReference>
<evidence type="ECO:0000259" key="8">
    <source>
        <dbReference type="Pfam" id="PF03061"/>
    </source>
</evidence>
<evidence type="ECO:0000256" key="1">
    <source>
        <dbReference type="ARBA" id="ARBA00022801"/>
    </source>
</evidence>
<dbReference type="EC" id="3.1.2.20" evidence="5"/>
<comment type="catalytic activity">
    <reaction evidence="3">
        <text>a long-chain fatty acyl-CoA + H2O = a long-chain fatty acid + CoA + H(+)</text>
        <dbReference type="Rhea" id="RHEA:67680"/>
        <dbReference type="ChEBI" id="CHEBI:15377"/>
        <dbReference type="ChEBI" id="CHEBI:15378"/>
        <dbReference type="ChEBI" id="CHEBI:57287"/>
        <dbReference type="ChEBI" id="CHEBI:57560"/>
        <dbReference type="ChEBI" id="CHEBI:83139"/>
    </reaction>
</comment>
<comment type="similarity">
    <text evidence="4">Belongs to the YigI thioesterase family.</text>
</comment>
<dbReference type="PANTHER" id="PTHR43240:SF20">
    <property type="entry name" value="MEDIUM_LONG-CHAIN ACYL-COA THIOESTERASE YIGI"/>
    <property type="match status" value="1"/>
</dbReference>
<dbReference type="SUPFAM" id="SSF54637">
    <property type="entry name" value="Thioesterase/thiol ester dehydrase-isomerase"/>
    <property type="match status" value="1"/>
</dbReference>
<keyword evidence="1" id="KW-0378">Hydrolase</keyword>
<accession>A0A1G7FAR4</accession>
<dbReference type="InterPro" id="IPR029069">
    <property type="entry name" value="HotDog_dom_sf"/>
</dbReference>
<evidence type="ECO:0000256" key="6">
    <source>
        <dbReference type="ARBA" id="ARBA00040062"/>
    </source>
</evidence>
<proteinExistence type="inferred from homology"/>
<evidence type="ECO:0000256" key="5">
    <source>
        <dbReference type="ARBA" id="ARBA00038894"/>
    </source>
</evidence>
<dbReference type="PANTHER" id="PTHR43240">
    <property type="entry name" value="1,4-DIHYDROXY-2-NAPHTHOYL-COA THIOESTERASE 1"/>
    <property type="match status" value="1"/>
</dbReference>
<comment type="catalytic activity">
    <reaction evidence="7">
        <text>a medium-chain fatty acyl-CoA + H2O = a medium-chain fatty acid + CoA + H(+)</text>
        <dbReference type="Rhea" id="RHEA:68184"/>
        <dbReference type="ChEBI" id="CHEBI:15377"/>
        <dbReference type="ChEBI" id="CHEBI:15378"/>
        <dbReference type="ChEBI" id="CHEBI:57287"/>
        <dbReference type="ChEBI" id="CHEBI:59558"/>
        <dbReference type="ChEBI" id="CHEBI:90546"/>
    </reaction>
</comment>
<protein>
    <recommendedName>
        <fullName evidence="6">Medium/long-chain acyl-CoA thioesterase YigI</fullName>
        <ecNumber evidence="5">3.1.2.20</ecNumber>
    </recommendedName>
</protein>
<feature type="domain" description="Thioesterase" evidence="8">
    <location>
        <begin position="45"/>
        <end position="115"/>
    </location>
</feature>
<dbReference type="Gene3D" id="3.10.129.10">
    <property type="entry name" value="Hotdog Thioesterase"/>
    <property type="match status" value="1"/>
</dbReference>
<reference evidence="10" key="1">
    <citation type="submission" date="2016-10" db="EMBL/GenBank/DDBJ databases">
        <authorList>
            <person name="Varghese N."/>
            <person name="Submissions S."/>
        </authorList>
    </citation>
    <scope>NUCLEOTIDE SEQUENCE [LARGE SCALE GENOMIC DNA]</scope>
    <source>
        <strain evidence="10">CGMCC 1.6992</strain>
    </source>
</reference>
<dbReference type="NCBIfam" id="TIGR00369">
    <property type="entry name" value="unchar_dom_1"/>
    <property type="match status" value="1"/>
</dbReference>
<evidence type="ECO:0000313" key="9">
    <source>
        <dbReference type="EMBL" id="SDE73019.1"/>
    </source>
</evidence>
<dbReference type="OrthoDB" id="337200at2"/>
<evidence type="ECO:0000256" key="2">
    <source>
        <dbReference type="ARBA" id="ARBA00035880"/>
    </source>
</evidence>
<dbReference type="Pfam" id="PF03061">
    <property type="entry name" value="4HBT"/>
    <property type="match status" value="1"/>
</dbReference>
<dbReference type="CDD" id="cd03443">
    <property type="entry name" value="PaaI_thioesterase"/>
    <property type="match status" value="1"/>
</dbReference>
<keyword evidence="10" id="KW-1185">Reference proteome</keyword>
<organism evidence="9 10">
    <name type="scientific">Thermus arciformis</name>
    <dbReference type="NCBI Taxonomy" id="482827"/>
    <lineage>
        <taxon>Bacteria</taxon>
        <taxon>Thermotogati</taxon>
        <taxon>Deinococcota</taxon>
        <taxon>Deinococci</taxon>
        <taxon>Thermales</taxon>
        <taxon>Thermaceae</taxon>
        <taxon>Thermus</taxon>
    </lineage>
</organism>
<evidence type="ECO:0000256" key="7">
    <source>
        <dbReference type="ARBA" id="ARBA00048062"/>
    </source>
</evidence>